<name>A0ABR3PZQ6_9TREE</name>
<feature type="signal peptide" evidence="2">
    <location>
        <begin position="1"/>
        <end position="19"/>
    </location>
</feature>
<organism evidence="3 4">
    <name type="scientific">Vanrija albida</name>
    <dbReference type="NCBI Taxonomy" id="181172"/>
    <lineage>
        <taxon>Eukaryota</taxon>
        <taxon>Fungi</taxon>
        <taxon>Dikarya</taxon>
        <taxon>Basidiomycota</taxon>
        <taxon>Agaricomycotina</taxon>
        <taxon>Tremellomycetes</taxon>
        <taxon>Trichosporonales</taxon>
        <taxon>Trichosporonaceae</taxon>
        <taxon>Vanrija</taxon>
    </lineage>
</organism>
<evidence type="ECO:0000256" key="2">
    <source>
        <dbReference type="SAM" id="SignalP"/>
    </source>
</evidence>
<accession>A0ABR3PZQ6</accession>
<evidence type="ECO:0000313" key="4">
    <source>
        <dbReference type="Proteomes" id="UP001565368"/>
    </source>
</evidence>
<feature type="compositionally biased region" description="Low complexity" evidence="1">
    <location>
        <begin position="43"/>
        <end position="56"/>
    </location>
</feature>
<gene>
    <name evidence="3" type="ORF">Q8F55_004719</name>
</gene>
<dbReference type="GeneID" id="95985762"/>
<keyword evidence="4" id="KW-1185">Reference proteome</keyword>
<sequence length="244" mass="26147">MVSPLAAITLALGVLGALAQNHTDGHDDTELGHNDTDIGRNDTSAPSNTTSNNTAPIGGKPYPLNATVYHNITTTNGEIVTIREPHPSALPLRWEGRVFDSPNNASWWVAGSQGRFATSTSRKAALETYWPVFDAFFLLQHDDASVLPQPLNIWLWRPQSDPAKSWGTMELAGGAFYVDVPSYLNASDGYFIRLANVTDPSISYYDMPKFEIKKAGTKESGGTLLAPTLAAVVCAGVGAVAAGW</sequence>
<dbReference type="Proteomes" id="UP001565368">
    <property type="component" value="Unassembled WGS sequence"/>
</dbReference>
<keyword evidence="2" id="KW-0732">Signal</keyword>
<feature type="chain" id="PRO_5046579041" evidence="2">
    <location>
        <begin position="20"/>
        <end position="244"/>
    </location>
</feature>
<proteinExistence type="predicted"/>
<dbReference type="RefSeq" id="XP_069207868.1">
    <property type="nucleotide sequence ID" value="XM_069353226.1"/>
</dbReference>
<feature type="region of interest" description="Disordered" evidence="1">
    <location>
        <begin position="25"/>
        <end position="59"/>
    </location>
</feature>
<reference evidence="3 4" key="1">
    <citation type="submission" date="2023-08" db="EMBL/GenBank/DDBJ databases">
        <title>Annotated Genome Sequence of Vanrija albida AlHP1.</title>
        <authorList>
            <person name="Herzog R."/>
        </authorList>
    </citation>
    <scope>NUCLEOTIDE SEQUENCE [LARGE SCALE GENOMIC DNA]</scope>
    <source>
        <strain evidence="3 4">AlHP1</strain>
    </source>
</reference>
<evidence type="ECO:0000256" key="1">
    <source>
        <dbReference type="SAM" id="MobiDB-lite"/>
    </source>
</evidence>
<protein>
    <submittedName>
        <fullName evidence="3">Uncharacterized protein</fullName>
    </submittedName>
</protein>
<evidence type="ECO:0000313" key="3">
    <source>
        <dbReference type="EMBL" id="KAL1407924.1"/>
    </source>
</evidence>
<dbReference type="EMBL" id="JBBXJM010000004">
    <property type="protein sequence ID" value="KAL1407924.1"/>
    <property type="molecule type" value="Genomic_DNA"/>
</dbReference>
<feature type="compositionally biased region" description="Basic and acidic residues" evidence="1">
    <location>
        <begin position="25"/>
        <end position="40"/>
    </location>
</feature>
<comment type="caution">
    <text evidence="3">The sequence shown here is derived from an EMBL/GenBank/DDBJ whole genome shotgun (WGS) entry which is preliminary data.</text>
</comment>